<dbReference type="CDD" id="cd05379">
    <property type="entry name" value="CAP_bacterial"/>
    <property type="match status" value="1"/>
</dbReference>
<dbReference type="Gene3D" id="3.40.33.10">
    <property type="entry name" value="CAP"/>
    <property type="match status" value="1"/>
</dbReference>
<accession>A0A1I3BT89</accession>
<dbReference type="SUPFAM" id="SSF55797">
    <property type="entry name" value="PR-1-like"/>
    <property type="match status" value="1"/>
</dbReference>
<dbReference type="RefSeq" id="WP_177236110.1">
    <property type="nucleotide sequence ID" value="NZ_FOQH01000001.1"/>
</dbReference>
<name>A0A1I3BT89_9RHOB</name>
<sequence length="138" mass="14027">MSAAPLPCPALEAGINAARAEAGLPPLVPHPALRAAAMAHAADLLGNGAFDHAGSDSSLPMERVMRQGLSPRLAAENIAMGQPDAAAAVAAWQGSEGHRANNLEPTTTLVGAAEARYGRLGLVSDDQPLWIAVFAAGF</sequence>
<keyword evidence="3" id="KW-1185">Reference proteome</keyword>
<dbReference type="Proteomes" id="UP000199377">
    <property type="component" value="Unassembled WGS sequence"/>
</dbReference>
<evidence type="ECO:0000313" key="2">
    <source>
        <dbReference type="EMBL" id="SFH65296.1"/>
    </source>
</evidence>
<organism evidence="2 3">
    <name type="scientific">Albimonas pacifica</name>
    <dbReference type="NCBI Taxonomy" id="1114924"/>
    <lineage>
        <taxon>Bacteria</taxon>
        <taxon>Pseudomonadati</taxon>
        <taxon>Pseudomonadota</taxon>
        <taxon>Alphaproteobacteria</taxon>
        <taxon>Rhodobacterales</taxon>
        <taxon>Paracoccaceae</taxon>
        <taxon>Albimonas</taxon>
    </lineage>
</organism>
<gene>
    <name evidence="2" type="ORF">SAMN05216258_101317</name>
</gene>
<protein>
    <submittedName>
        <fullName evidence="2">Cysteine-rich secretory protein family protein</fullName>
    </submittedName>
</protein>
<dbReference type="InterPro" id="IPR014044">
    <property type="entry name" value="CAP_dom"/>
</dbReference>
<dbReference type="PANTHER" id="PTHR31157">
    <property type="entry name" value="SCP DOMAIN-CONTAINING PROTEIN"/>
    <property type="match status" value="1"/>
</dbReference>
<dbReference type="Pfam" id="PF00188">
    <property type="entry name" value="CAP"/>
    <property type="match status" value="1"/>
</dbReference>
<feature type="domain" description="SCP" evidence="1">
    <location>
        <begin position="15"/>
        <end position="119"/>
    </location>
</feature>
<evidence type="ECO:0000259" key="1">
    <source>
        <dbReference type="Pfam" id="PF00188"/>
    </source>
</evidence>
<proteinExistence type="predicted"/>
<dbReference type="AlphaFoldDB" id="A0A1I3BT89"/>
<dbReference type="PANTHER" id="PTHR31157:SF1">
    <property type="entry name" value="SCP DOMAIN-CONTAINING PROTEIN"/>
    <property type="match status" value="1"/>
</dbReference>
<dbReference type="EMBL" id="FOQH01000001">
    <property type="protein sequence ID" value="SFH65296.1"/>
    <property type="molecule type" value="Genomic_DNA"/>
</dbReference>
<dbReference type="InterPro" id="IPR035940">
    <property type="entry name" value="CAP_sf"/>
</dbReference>
<evidence type="ECO:0000313" key="3">
    <source>
        <dbReference type="Proteomes" id="UP000199377"/>
    </source>
</evidence>
<reference evidence="2 3" key="1">
    <citation type="submission" date="2016-10" db="EMBL/GenBank/DDBJ databases">
        <authorList>
            <person name="de Groot N.N."/>
        </authorList>
    </citation>
    <scope>NUCLEOTIDE SEQUENCE [LARGE SCALE GENOMIC DNA]</scope>
    <source>
        <strain evidence="2 3">CGMCC 1.11030</strain>
    </source>
</reference>
<dbReference type="STRING" id="1114924.SAMN05216258_101317"/>